<dbReference type="EC" id="2.7.1.190" evidence="4"/>
<comment type="similarity">
    <text evidence="3">In the C-terminal section; belongs to the aminoglycoside phosphotransferase family.</text>
</comment>
<dbReference type="PANTHER" id="PTHR21064">
    <property type="entry name" value="AMINOGLYCOSIDE PHOSPHOTRANSFERASE DOMAIN-CONTAINING PROTEIN-RELATED"/>
    <property type="match status" value="1"/>
</dbReference>
<dbReference type="SUPFAM" id="SSF55729">
    <property type="entry name" value="Acyl-CoA N-acyltransferases (Nat)"/>
    <property type="match status" value="1"/>
</dbReference>
<comment type="function">
    <text evidence="2">Involved in resistance to gentamicin, tobramycin, and kanamycin. Tobramycin and kanamycin resistance is due to the ACC activity, specified by N-terminal region. The C-terminal region is a kinase that phosphorylates several 4,6-disubstituted aminoglycosides.</text>
</comment>
<dbReference type="Pfam" id="PF00583">
    <property type="entry name" value="Acetyltransf_1"/>
    <property type="match status" value="1"/>
</dbReference>
<proteinExistence type="inferred from homology"/>
<keyword evidence="6" id="KW-0511">Multifunctional enzyme</keyword>
<feature type="domain" description="N-acetyltransferase" evidence="8">
    <location>
        <begin position="329"/>
        <end position="472"/>
    </location>
</feature>
<keyword evidence="9" id="KW-0012">Acyltransferase</keyword>
<dbReference type="InterPro" id="IPR016181">
    <property type="entry name" value="Acyl_CoA_acyltransferase"/>
</dbReference>
<accession>A0ABU9DPG1</accession>
<evidence type="ECO:0000256" key="7">
    <source>
        <dbReference type="ARBA" id="ARBA00038240"/>
    </source>
</evidence>
<dbReference type="CDD" id="cd04301">
    <property type="entry name" value="NAT_SF"/>
    <property type="match status" value="1"/>
</dbReference>
<dbReference type="GO" id="GO:0016746">
    <property type="term" value="F:acyltransferase activity"/>
    <property type="evidence" value="ECO:0007669"/>
    <property type="project" value="UniProtKB-KW"/>
</dbReference>
<evidence type="ECO:0000256" key="6">
    <source>
        <dbReference type="ARBA" id="ARBA00023268"/>
    </source>
</evidence>
<dbReference type="Gene3D" id="3.40.630.30">
    <property type="match status" value="1"/>
</dbReference>
<keyword evidence="10" id="KW-1185">Reference proteome</keyword>
<sequence>MMLLKNMVRGLEQDAPAKQLIQCWDHDADTLKYWRASSNFVYTFEREGQRQFLRFIHAEDNTPENIQAELDFVLYLLDQGYPAAAPVRSIDGNWIETIQSERGPYYGVVFEQASGTYVPMDQMSEAHLESWGRSLASLHQLSEAYRPENTSRGSWTDAIAWIASVLDRYPQETALRQQLGQVTEQLAALPVGSGYTGLIHYDFETDNIFYQEEEGRYCAIDFDDAMVHWFMMDVASAAADLLEQEGANAERSMQLFLDGYRSVKELDERCLRALPVFQRFEDLYRFARLLRSLEGFEELPAPPEWAVRLKHKLLGICHRIRERYSVQAVTLQPVDAGNWLACTHLEVANEQRSLFPVPAVYWLAESAYCGFTPLALYEGEQLAGLTVYAVDPDDGSYWVMAYMIDHKFQGRGLGKAGMVELIRYIRARSGCDKLKLGHRPDNERAARLYAALGFEEISLQHGEVIRELRFLGDSL</sequence>
<evidence type="ECO:0000259" key="8">
    <source>
        <dbReference type="PROSITE" id="PS51186"/>
    </source>
</evidence>
<reference evidence="9 10" key="1">
    <citation type="submission" date="2024-04" db="EMBL/GenBank/DDBJ databases">
        <title>draft genome sequnece of Paenibacillus filicis.</title>
        <authorList>
            <person name="Kim D.-U."/>
        </authorList>
    </citation>
    <scope>NUCLEOTIDE SEQUENCE [LARGE SCALE GENOMIC DNA]</scope>
    <source>
        <strain evidence="9 10">KACC14197</strain>
    </source>
</reference>
<dbReference type="InterPro" id="IPR000182">
    <property type="entry name" value="GNAT_dom"/>
</dbReference>
<dbReference type="PROSITE" id="PS51186">
    <property type="entry name" value="GNAT"/>
    <property type="match status" value="1"/>
</dbReference>
<name>A0ABU9DPG1_9BACL</name>
<dbReference type="Gene3D" id="3.90.1200.10">
    <property type="match status" value="1"/>
</dbReference>
<evidence type="ECO:0000256" key="5">
    <source>
        <dbReference type="ARBA" id="ARBA00014467"/>
    </source>
</evidence>
<evidence type="ECO:0000256" key="3">
    <source>
        <dbReference type="ARBA" id="ARBA00008487"/>
    </source>
</evidence>
<dbReference type="RefSeq" id="WP_341417893.1">
    <property type="nucleotide sequence ID" value="NZ_JBBPCC010000016.1"/>
</dbReference>
<gene>
    <name evidence="9" type="ORF">WMW72_22890</name>
</gene>
<dbReference type="InterPro" id="IPR002575">
    <property type="entry name" value="Aminoglycoside_PTrfase"/>
</dbReference>
<comment type="similarity">
    <text evidence="7">Belongs to the pseudomonas-type ThrB family.</text>
</comment>
<comment type="catalytic activity">
    <reaction evidence="1">
        <text>a gentamycin + GTP = a gentamycin 2''-phosphate + GDP + H(+)</text>
        <dbReference type="Rhea" id="RHEA:48872"/>
        <dbReference type="ChEBI" id="CHEBI:15378"/>
        <dbReference type="ChEBI" id="CHEBI:37565"/>
        <dbReference type="ChEBI" id="CHEBI:58189"/>
        <dbReference type="ChEBI" id="CHEBI:90218"/>
        <dbReference type="ChEBI" id="CHEBI:90219"/>
        <dbReference type="EC" id="2.7.1.190"/>
    </reaction>
</comment>
<comment type="caution">
    <text evidence="9">The sequence shown here is derived from an EMBL/GenBank/DDBJ whole genome shotgun (WGS) entry which is preliminary data.</text>
</comment>
<dbReference type="SUPFAM" id="SSF56112">
    <property type="entry name" value="Protein kinase-like (PK-like)"/>
    <property type="match status" value="1"/>
</dbReference>
<dbReference type="InterPro" id="IPR011009">
    <property type="entry name" value="Kinase-like_dom_sf"/>
</dbReference>
<evidence type="ECO:0000313" key="10">
    <source>
        <dbReference type="Proteomes" id="UP001469365"/>
    </source>
</evidence>
<dbReference type="Proteomes" id="UP001469365">
    <property type="component" value="Unassembled WGS sequence"/>
</dbReference>
<evidence type="ECO:0000313" key="9">
    <source>
        <dbReference type="EMBL" id="MEK8130757.1"/>
    </source>
</evidence>
<evidence type="ECO:0000256" key="2">
    <source>
        <dbReference type="ARBA" id="ARBA00002498"/>
    </source>
</evidence>
<organism evidence="9 10">
    <name type="scientific">Paenibacillus filicis</name>
    <dbReference type="NCBI Taxonomy" id="669464"/>
    <lineage>
        <taxon>Bacteria</taxon>
        <taxon>Bacillati</taxon>
        <taxon>Bacillota</taxon>
        <taxon>Bacilli</taxon>
        <taxon>Bacillales</taxon>
        <taxon>Paenibacillaceae</taxon>
        <taxon>Paenibacillus</taxon>
    </lineage>
</organism>
<dbReference type="EMBL" id="JBBPCC010000016">
    <property type="protein sequence ID" value="MEK8130757.1"/>
    <property type="molecule type" value="Genomic_DNA"/>
</dbReference>
<evidence type="ECO:0000256" key="1">
    <source>
        <dbReference type="ARBA" id="ARBA00001735"/>
    </source>
</evidence>
<evidence type="ECO:0000256" key="4">
    <source>
        <dbReference type="ARBA" id="ARBA00011931"/>
    </source>
</evidence>
<dbReference type="InterPro" id="IPR050249">
    <property type="entry name" value="Pseudomonas-type_ThrB"/>
</dbReference>
<keyword evidence="9" id="KW-0808">Transferase</keyword>
<protein>
    <recommendedName>
        <fullName evidence="5">Bifunctional AAC/APH</fullName>
        <ecNumber evidence="4">2.7.1.190</ecNumber>
    </recommendedName>
</protein>
<dbReference type="Pfam" id="PF01636">
    <property type="entry name" value="APH"/>
    <property type="match status" value="1"/>
</dbReference>
<dbReference type="PANTHER" id="PTHR21064:SF6">
    <property type="entry name" value="AMINOGLYCOSIDE PHOSPHOTRANSFERASE DOMAIN-CONTAINING PROTEIN"/>
    <property type="match status" value="1"/>
</dbReference>